<dbReference type="Pfam" id="PF13527">
    <property type="entry name" value="Acetyltransf_9"/>
    <property type="match status" value="1"/>
</dbReference>
<protein>
    <submittedName>
        <fullName evidence="1">GNAT family N-acetyltransferase</fullName>
    </submittedName>
</protein>
<sequence>MEQVRIAKQSDQKAYRDLWQICFGDSDAFCQWFFIHRFCPSYSVCLELDGILPSAMQAFPYDILIRGKRIEGAMLCGVCTHPQYRKRGYMGRMFSYNMKVLRQHQKAVAVHTPAVLESYFSFGHETVADACYLTAEKLPVTQKKELIFLEGEERKNAFACYDKFARKYSGIVLRGVDDFIRKMDDYSADGGRIVVDRKDSPSAYACFYLTQDELTCVEAAGETEALQTLLEDLLTLGGGRKCSVKLPPDTDVTLSCCEKKILPKGVMGLANISLLLERLGLESESSFCLRDTVIEENNGCFDLSGKNSQKPPSFVISAGKLLPVLVGYRSLEEQRPWIEVKDEKGFREIAEALPKVPCYIIDEY</sequence>
<dbReference type="SUPFAM" id="SSF55729">
    <property type="entry name" value="Acyl-CoA N-acyltransferases (Nat)"/>
    <property type="match status" value="1"/>
</dbReference>
<dbReference type="InterPro" id="IPR051554">
    <property type="entry name" value="Acetyltransferase_Eis"/>
</dbReference>
<accession>A0ABS2G989</accession>
<gene>
    <name evidence="1" type="ORF">H9X83_07385</name>
</gene>
<keyword evidence="2" id="KW-1185">Reference proteome</keyword>
<comment type="caution">
    <text evidence="1">The sequence shown here is derived from an EMBL/GenBank/DDBJ whole genome shotgun (WGS) entry which is preliminary data.</text>
</comment>
<reference evidence="1 2" key="1">
    <citation type="journal article" date="2021" name="Sci. Rep.">
        <title>The distribution of antibiotic resistance genes in chicken gut microbiota commensals.</title>
        <authorList>
            <person name="Juricova H."/>
            <person name="Matiasovicova J."/>
            <person name="Kubasova T."/>
            <person name="Cejkova D."/>
            <person name="Rychlik I."/>
        </authorList>
    </citation>
    <scope>NUCLEOTIDE SEQUENCE [LARGE SCALE GENOMIC DNA]</scope>
    <source>
        <strain evidence="1 2">An431b</strain>
    </source>
</reference>
<dbReference type="PANTHER" id="PTHR37817">
    <property type="entry name" value="N-ACETYLTRANSFERASE EIS"/>
    <property type="match status" value="1"/>
</dbReference>
<dbReference type="EMBL" id="JACSNV010000008">
    <property type="protein sequence ID" value="MBM6877981.1"/>
    <property type="molecule type" value="Genomic_DNA"/>
</dbReference>
<evidence type="ECO:0000313" key="2">
    <source>
        <dbReference type="Proteomes" id="UP000729290"/>
    </source>
</evidence>
<organism evidence="1 2">
    <name type="scientific">Anaerotignum lactatifermentans</name>
    <dbReference type="NCBI Taxonomy" id="160404"/>
    <lineage>
        <taxon>Bacteria</taxon>
        <taxon>Bacillati</taxon>
        <taxon>Bacillota</taxon>
        <taxon>Clostridia</taxon>
        <taxon>Lachnospirales</taxon>
        <taxon>Anaerotignaceae</taxon>
        <taxon>Anaerotignum</taxon>
    </lineage>
</organism>
<dbReference type="PANTHER" id="PTHR37817:SF1">
    <property type="entry name" value="N-ACETYLTRANSFERASE EIS"/>
    <property type="match status" value="1"/>
</dbReference>
<proteinExistence type="predicted"/>
<evidence type="ECO:0000313" key="1">
    <source>
        <dbReference type="EMBL" id="MBM6877981.1"/>
    </source>
</evidence>
<dbReference type="Proteomes" id="UP000729290">
    <property type="component" value="Unassembled WGS sequence"/>
</dbReference>
<dbReference type="RefSeq" id="WP_205132812.1">
    <property type="nucleotide sequence ID" value="NZ_JACSNT010000002.1"/>
</dbReference>
<dbReference type="InterPro" id="IPR016181">
    <property type="entry name" value="Acyl_CoA_acyltransferase"/>
</dbReference>
<dbReference type="Gene3D" id="3.40.630.30">
    <property type="match status" value="2"/>
</dbReference>
<name>A0ABS2G989_9FIRM</name>